<organism evidence="1">
    <name type="scientific">Arundo donax</name>
    <name type="common">Giant reed</name>
    <name type="synonym">Donax arundinaceus</name>
    <dbReference type="NCBI Taxonomy" id="35708"/>
    <lineage>
        <taxon>Eukaryota</taxon>
        <taxon>Viridiplantae</taxon>
        <taxon>Streptophyta</taxon>
        <taxon>Embryophyta</taxon>
        <taxon>Tracheophyta</taxon>
        <taxon>Spermatophyta</taxon>
        <taxon>Magnoliopsida</taxon>
        <taxon>Liliopsida</taxon>
        <taxon>Poales</taxon>
        <taxon>Poaceae</taxon>
        <taxon>PACMAD clade</taxon>
        <taxon>Arundinoideae</taxon>
        <taxon>Arundineae</taxon>
        <taxon>Arundo</taxon>
    </lineage>
</organism>
<accession>A0A0A8ZAW5</accession>
<sequence>MKHVLRPGTNHYGWRFNSVFLLCVNMTSRAPLTEAKYFSENANTQQVRCLVFENYCTHLDLIIVPNPSSPEN</sequence>
<dbReference type="EMBL" id="GBRH01264015">
    <property type="protein sequence ID" value="JAD33880.1"/>
    <property type="molecule type" value="Transcribed_RNA"/>
</dbReference>
<dbReference type="AlphaFoldDB" id="A0A0A8ZAW5"/>
<proteinExistence type="predicted"/>
<evidence type="ECO:0000313" key="1">
    <source>
        <dbReference type="EMBL" id="JAD33880.1"/>
    </source>
</evidence>
<name>A0A0A8ZAW5_ARUDO</name>
<reference evidence="1" key="1">
    <citation type="submission" date="2014-09" db="EMBL/GenBank/DDBJ databases">
        <authorList>
            <person name="Magalhaes I.L.F."/>
            <person name="Oliveira U."/>
            <person name="Santos F.R."/>
            <person name="Vidigal T.H.D.A."/>
            <person name="Brescovit A.D."/>
            <person name="Santos A.J."/>
        </authorList>
    </citation>
    <scope>NUCLEOTIDE SEQUENCE</scope>
    <source>
        <tissue evidence="1">Shoot tissue taken approximately 20 cm above the soil surface</tissue>
    </source>
</reference>
<protein>
    <submittedName>
        <fullName evidence="1">Uncharacterized protein</fullName>
    </submittedName>
</protein>
<reference evidence="1" key="2">
    <citation type="journal article" date="2015" name="Data Brief">
        <title>Shoot transcriptome of the giant reed, Arundo donax.</title>
        <authorList>
            <person name="Barrero R.A."/>
            <person name="Guerrero F.D."/>
            <person name="Moolhuijzen P."/>
            <person name="Goolsby J.A."/>
            <person name="Tidwell J."/>
            <person name="Bellgard S.E."/>
            <person name="Bellgard M.I."/>
        </authorList>
    </citation>
    <scope>NUCLEOTIDE SEQUENCE</scope>
    <source>
        <tissue evidence="1">Shoot tissue taken approximately 20 cm above the soil surface</tissue>
    </source>
</reference>